<comment type="caution">
    <text evidence="1">The sequence shown here is derived from an EMBL/GenBank/DDBJ whole genome shotgun (WGS) entry which is preliminary data.</text>
</comment>
<keyword evidence="2" id="KW-1185">Reference proteome</keyword>
<evidence type="ECO:0000313" key="1">
    <source>
        <dbReference type="EMBL" id="MDX8417050.1"/>
    </source>
</evidence>
<organism evidence="1 2">
    <name type="scientific">Absicoccus intestinalis</name>
    <dbReference type="NCBI Taxonomy" id="2926319"/>
    <lineage>
        <taxon>Bacteria</taxon>
        <taxon>Bacillati</taxon>
        <taxon>Bacillota</taxon>
        <taxon>Erysipelotrichia</taxon>
        <taxon>Erysipelotrichales</taxon>
        <taxon>Erysipelotrichaceae</taxon>
        <taxon>Absicoccus</taxon>
    </lineage>
</organism>
<sequence>MSTSADKKILELVDPEYIKKISLFVRSHATGNTCRWIEREFPDIYAEFEKEQISNEAKDQMRKIGNDIFEERMKKHHML</sequence>
<reference evidence="1 2" key="1">
    <citation type="submission" date="2022-03" db="EMBL/GenBank/DDBJ databases">
        <title>Novel taxa within the pig intestine.</title>
        <authorList>
            <person name="Wylensek D."/>
            <person name="Bishof K."/>
            <person name="Afrizal A."/>
            <person name="Clavel T."/>
        </authorList>
    </citation>
    <scope>NUCLEOTIDE SEQUENCE [LARGE SCALE GENOMIC DNA]</scope>
    <source>
        <strain evidence="1 2">Cla-KB-P134</strain>
    </source>
</reference>
<proteinExistence type="predicted"/>
<dbReference type="EMBL" id="JALBUS010000005">
    <property type="protein sequence ID" value="MDX8417050.1"/>
    <property type="molecule type" value="Genomic_DNA"/>
</dbReference>
<gene>
    <name evidence="1" type="ORF">MOZ64_04220</name>
</gene>
<protein>
    <submittedName>
        <fullName evidence="1">Uncharacterized protein</fullName>
    </submittedName>
</protein>
<dbReference type="Proteomes" id="UP001285244">
    <property type="component" value="Unassembled WGS sequence"/>
</dbReference>
<accession>A0ABU4WKF8</accession>
<dbReference type="RefSeq" id="WP_320325360.1">
    <property type="nucleotide sequence ID" value="NZ_JALBUS010000005.1"/>
</dbReference>
<name>A0ABU4WKF8_9FIRM</name>
<evidence type="ECO:0000313" key="2">
    <source>
        <dbReference type="Proteomes" id="UP001285244"/>
    </source>
</evidence>